<dbReference type="RefSeq" id="WP_308120650.1">
    <property type="nucleotide sequence ID" value="NZ_WTFF01000490.1"/>
</dbReference>
<feature type="domain" description="Chaperone DnaJ C-terminal" evidence="1">
    <location>
        <begin position="26"/>
        <end position="64"/>
    </location>
</feature>
<evidence type="ECO:0000259" key="1">
    <source>
        <dbReference type="Pfam" id="PF01556"/>
    </source>
</evidence>
<name>A0ABS6ZGB6_9ACTN</name>
<organism evidence="2 3">
    <name type="scientific">Streptomyces bambusae</name>
    <dbReference type="NCBI Taxonomy" id="1550616"/>
    <lineage>
        <taxon>Bacteria</taxon>
        <taxon>Bacillati</taxon>
        <taxon>Actinomycetota</taxon>
        <taxon>Actinomycetes</taxon>
        <taxon>Kitasatosporales</taxon>
        <taxon>Streptomycetaceae</taxon>
        <taxon>Streptomyces</taxon>
    </lineage>
</organism>
<sequence length="257" mass="27552">CPGCRGRTALPATPCPACDAGRVPYTLDVRVPAGVAEGQRLRLTGKGEPGRRGGLPGDLYLTVTFRGVGATTADTTVEDGPEYRRALRSRRRFLELRPPNRHRPGADTHRTLTLWPRRALAGGVREVTTTRLVTCGQCRGEGIPAERRRTAAWYRCEPCRGAGYVRGLDHCLRCLGLGAVTPTPCPGCAGHGVAEARETVKVAVRGGVRQGDRLRVPGKGNVGALSGSTGDLYLHIKVRRLRIKVRGRASGTTTTTT</sequence>
<dbReference type="Gene3D" id="2.60.260.20">
    <property type="entry name" value="Urease metallochaperone UreE, N-terminal domain"/>
    <property type="match status" value="2"/>
</dbReference>
<proteinExistence type="predicted"/>
<dbReference type="Gene3D" id="2.10.230.10">
    <property type="entry name" value="Heat shock protein DnaJ, cysteine-rich domain"/>
    <property type="match status" value="1"/>
</dbReference>
<accession>A0ABS6ZGB6</accession>
<dbReference type="PANTHER" id="PTHR43096:SF10">
    <property type="entry name" value="CHAPERONE PROTEIN DNAJ A6, CHLOROPLASTIC"/>
    <property type="match status" value="1"/>
</dbReference>
<dbReference type="Pfam" id="PF01556">
    <property type="entry name" value="DnaJ_C"/>
    <property type="match status" value="2"/>
</dbReference>
<keyword evidence="3" id="KW-1185">Reference proteome</keyword>
<evidence type="ECO:0000313" key="2">
    <source>
        <dbReference type="EMBL" id="MBW5486808.1"/>
    </source>
</evidence>
<dbReference type="EMBL" id="WTFF01000490">
    <property type="protein sequence ID" value="MBW5486808.1"/>
    <property type="molecule type" value="Genomic_DNA"/>
</dbReference>
<gene>
    <name evidence="2" type="ORF">GPJ59_34470</name>
</gene>
<feature type="domain" description="Chaperone DnaJ C-terminal" evidence="1">
    <location>
        <begin position="117"/>
        <end position="239"/>
    </location>
</feature>
<dbReference type="InterPro" id="IPR036410">
    <property type="entry name" value="HSP_DnaJ_Cys-rich_dom_sf"/>
</dbReference>
<reference evidence="2 3" key="1">
    <citation type="submission" date="2019-12" db="EMBL/GenBank/DDBJ databases">
        <title>Genome sequence of Streptomyces bambusae.</title>
        <authorList>
            <person name="Bansal K."/>
            <person name="Choksket S."/>
            <person name="Korpole S."/>
            <person name="Patil P.B."/>
        </authorList>
    </citation>
    <scope>NUCLEOTIDE SEQUENCE [LARGE SCALE GENOMIC DNA]</scope>
    <source>
        <strain evidence="2 3">SK60</strain>
    </source>
</reference>
<dbReference type="SUPFAM" id="SSF57938">
    <property type="entry name" value="DnaJ/Hsp40 cysteine-rich domain"/>
    <property type="match status" value="1"/>
</dbReference>
<dbReference type="InterPro" id="IPR008971">
    <property type="entry name" value="HSP40/DnaJ_pept-bd"/>
</dbReference>
<comment type="caution">
    <text evidence="2">The sequence shown here is derived from an EMBL/GenBank/DDBJ whole genome shotgun (WGS) entry which is preliminary data.</text>
</comment>
<dbReference type="SUPFAM" id="SSF49493">
    <property type="entry name" value="HSP40/DnaJ peptide-binding domain"/>
    <property type="match status" value="2"/>
</dbReference>
<dbReference type="PANTHER" id="PTHR43096">
    <property type="entry name" value="DNAJ HOMOLOG 1, MITOCHONDRIAL-RELATED"/>
    <property type="match status" value="1"/>
</dbReference>
<protein>
    <recommendedName>
        <fullName evidence="1">Chaperone DnaJ C-terminal domain-containing protein</fullName>
    </recommendedName>
</protein>
<feature type="non-terminal residue" evidence="2">
    <location>
        <position position="1"/>
    </location>
</feature>
<dbReference type="Proteomes" id="UP000812013">
    <property type="component" value="Unassembled WGS sequence"/>
</dbReference>
<evidence type="ECO:0000313" key="3">
    <source>
        <dbReference type="Proteomes" id="UP000812013"/>
    </source>
</evidence>
<dbReference type="InterPro" id="IPR002939">
    <property type="entry name" value="DnaJ_C"/>
</dbReference>